<feature type="transmembrane region" description="Helical" evidence="7">
    <location>
        <begin position="403"/>
        <end position="436"/>
    </location>
</feature>
<dbReference type="InterPro" id="IPR051679">
    <property type="entry name" value="DASS-Related_Transporters"/>
</dbReference>
<feature type="transmembrane region" description="Helical" evidence="7">
    <location>
        <begin position="571"/>
        <end position="594"/>
    </location>
</feature>
<feature type="domain" description="RCK C-terminal" evidence="8">
    <location>
        <begin position="301"/>
        <end position="385"/>
    </location>
</feature>
<feature type="transmembrane region" description="Helical" evidence="7">
    <location>
        <begin position="448"/>
        <end position="467"/>
    </location>
</feature>
<dbReference type="InterPro" id="IPR036721">
    <property type="entry name" value="RCK_C_sf"/>
</dbReference>
<evidence type="ECO:0000256" key="1">
    <source>
        <dbReference type="ARBA" id="ARBA00004141"/>
    </source>
</evidence>
<evidence type="ECO:0000259" key="8">
    <source>
        <dbReference type="PROSITE" id="PS51202"/>
    </source>
</evidence>
<dbReference type="Pfam" id="PF03600">
    <property type="entry name" value="CitMHS"/>
    <property type="match status" value="1"/>
</dbReference>
<feature type="domain" description="RCK C-terminal" evidence="8">
    <location>
        <begin position="207"/>
        <end position="293"/>
    </location>
</feature>
<dbReference type="PROSITE" id="PS01271">
    <property type="entry name" value="NA_SULFATE"/>
    <property type="match status" value="1"/>
</dbReference>
<evidence type="ECO:0000256" key="2">
    <source>
        <dbReference type="ARBA" id="ARBA00022448"/>
    </source>
</evidence>
<dbReference type="EMBL" id="JACCQK010000071">
    <property type="protein sequence ID" value="MBG0778645.1"/>
    <property type="molecule type" value="Genomic_DNA"/>
</dbReference>
<accession>A0A931CTK2</accession>
<keyword evidence="4" id="KW-0677">Repeat</keyword>
<keyword evidence="3 7" id="KW-0812">Transmembrane</keyword>
<feature type="transmembrane region" description="Helical" evidence="7">
    <location>
        <begin position="134"/>
        <end position="154"/>
    </location>
</feature>
<dbReference type="InterPro" id="IPR006037">
    <property type="entry name" value="RCK_C"/>
</dbReference>
<keyword evidence="5 7" id="KW-1133">Transmembrane helix</keyword>
<dbReference type="PANTHER" id="PTHR43652">
    <property type="entry name" value="BASIC AMINO ACID ANTIPORTER YFCC-RELATED"/>
    <property type="match status" value="1"/>
</dbReference>
<dbReference type="CDD" id="cd01115">
    <property type="entry name" value="SLC13_permease"/>
    <property type="match status" value="1"/>
</dbReference>
<evidence type="ECO:0000256" key="4">
    <source>
        <dbReference type="ARBA" id="ARBA00022737"/>
    </source>
</evidence>
<dbReference type="GO" id="GO:0005886">
    <property type="term" value="C:plasma membrane"/>
    <property type="evidence" value="ECO:0007669"/>
    <property type="project" value="TreeGrafter"/>
</dbReference>
<dbReference type="PANTHER" id="PTHR43652:SF2">
    <property type="entry name" value="BASIC AMINO ACID ANTIPORTER YFCC-RELATED"/>
    <property type="match status" value="1"/>
</dbReference>
<feature type="transmembrane region" description="Helical" evidence="7">
    <location>
        <begin position="56"/>
        <end position="76"/>
    </location>
</feature>
<comment type="subcellular location">
    <subcellularLocation>
        <location evidence="1">Membrane</location>
        <topology evidence="1">Multi-pass membrane protein</topology>
    </subcellularLocation>
</comment>
<dbReference type="Gene3D" id="3.30.70.1450">
    <property type="entry name" value="Regulator of K+ conductance, C-terminal domain"/>
    <property type="match status" value="2"/>
</dbReference>
<dbReference type="GO" id="GO:0006813">
    <property type="term" value="P:potassium ion transport"/>
    <property type="evidence" value="ECO:0007669"/>
    <property type="project" value="InterPro"/>
</dbReference>
<evidence type="ECO:0000256" key="6">
    <source>
        <dbReference type="ARBA" id="ARBA00023136"/>
    </source>
</evidence>
<feature type="transmembrane region" description="Helical" evidence="7">
    <location>
        <begin position="479"/>
        <end position="499"/>
    </location>
</feature>
<gene>
    <name evidence="9" type="ORF">H0S81_01770</name>
</gene>
<evidence type="ECO:0000313" key="10">
    <source>
        <dbReference type="Proteomes" id="UP000706172"/>
    </source>
</evidence>
<feature type="transmembrane region" description="Helical" evidence="7">
    <location>
        <begin position="30"/>
        <end position="49"/>
    </location>
</feature>
<keyword evidence="2" id="KW-0813">Transport</keyword>
<dbReference type="SUPFAM" id="SSF116726">
    <property type="entry name" value="TrkA C-terminal domain-like"/>
    <property type="match status" value="2"/>
</dbReference>
<dbReference type="InterPro" id="IPR004680">
    <property type="entry name" value="Cit_transptr-like_dom"/>
</dbReference>
<dbReference type="Proteomes" id="UP000706172">
    <property type="component" value="Unassembled WGS sequence"/>
</dbReference>
<reference evidence="9" key="1">
    <citation type="submission" date="2020-07" db="EMBL/GenBank/DDBJ databases">
        <title>Severe corrosion of carbon steel in oil field produced water can be linked to methanogenic archaea containing a special type of NiFe hydrogenase.</title>
        <authorList>
            <person name="Lahme S."/>
            <person name="Mand J."/>
            <person name="Longwell J."/>
            <person name="Smith R."/>
            <person name="Enning D."/>
        </authorList>
    </citation>
    <scope>NUCLEOTIDE SEQUENCE</scope>
    <source>
        <strain evidence="9">MIC098Bin6</strain>
    </source>
</reference>
<feature type="transmembrane region" description="Helical" evidence="7">
    <location>
        <begin position="7"/>
        <end position="24"/>
    </location>
</feature>
<dbReference type="GO" id="GO:0008324">
    <property type="term" value="F:monoatomic cation transmembrane transporter activity"/>
    <property type="evidence" value="ECO:0007669"/>
    <property type="project" value="InterPro"/>
</dbReference>
<name>A0A931CTK2_9BACT</name>
<dbReference type="PROSITE" id="PS51202">
    <property type="entry name" value="RCK_C"/>
    <property type="match status" value="2"/>
</dbReference>
<proteinExistence type="predicted"/>
<dbReference type="AlphaFoldDB" id="A0A931CTK2"/>
<evidence type="ECO:0000313" key="9">
    <source>
        <dbReference type="EMBL" id="MBG0778645.1"/>
    </source>
</evidence>
<feature type="transmembrane region" description="Helical" evidence="7">
    <location>
        <begin position="174"/>
        <end position="197"/>
    </location>
</feature>
<evidence type="ECO:0000256" key="7">
    <source>
        <dbReference type="SAM" id="Phobius"/>
    </source>
</evidence>
<dbReference type="Pfam" id="PF02080">
    <property type="entry name" value="TrkA_C"/>
    <property type="match status" value="2"/>
</dbReference>
<protein>
    <submittedName>
        <fullName evidence="9">SLC13 family permease</fullName>
    </submittedName>
</protein>
<evidence type="ECO:0000256" key="5">
    <source>
        <dbReference type="ARBA" id="ARBA00022989"/>
    </source>
</evidence>
<evidence type="ECO:0000256" key="3">
    <source>
        <dbReference type="ARBA" id="ARBA00022692"/>
    </source>
</evidence>
<sequence>MTTDQALVFAILCATLVLFVWGKFRYDLVALTALLLVSVTGLVPINEVFLGFGHPAVITVAAVLVLSRGLFNAGAVDLLSRHMAKVGTVPTMQVTALAGIVVVCSSVMNNVGALALLMPVAIWMSRQSGRSPSLLLMPLAFGSLLGGLVTLIGTPPNIIIALYRVETGLPAFRMFDFAPVGIGVALAGLAFISLFGWRLTPKREARSSPDELFEIENYITEIIIPEGSKFIGQTIFHLTSAMEKETEATVVSLSRGEIHKPAPSWYEILEPGDVLMVEAAPDDLKALMDGLGLELAECKGDCRSTLGSKDIRLMEAVITTESTLPGKTSAGLYLRRLYGVNLLAIARRGRRITQPLGQTKFMTGDILLFQGTDESLQTVVKKFKCLPLAEREIRIGQPKKVMLSVGIFGGAMVLSATGILPVQIAFTAAAVIMVLSGVVPLGEIYEHIDWPVIVLLGAMFPLGHALESSGGAGLIAEKLLMLSGFFSSAGTLAVLLAGTMLLSNVVNNAAAAVLMAPISITLAKEMGISPDPFLMAVAVGASCAFLTPVGHQSNALVMGPGGYKFGDYWRLGLPLSIIVTVVAVPLILIFWPMIPVSGG</sequence>
<comment type="caution">
    <text evidence="9">The sequence shown here is derived from an EMBL/GenBank/DDBJ whole genome shotgun (WGS) entry which is preliminary data.</text>
</comment>
<dbReference type="InterPro" id="IPR031312">
    <property type="entry name" value="Na/sul_symport_CS"/>
</dbReference>
<organism evidence="9 10">
    <name type="scientific">Desulfotignum balticum</name>
    <dbReference type="NCBI Taxonomy" id="115781"/>
    <lineage>
        <taxon>Bacteria</taxon>
        <taxon>Pseudomonadati</taxon>
        <taxon>Thermodesulfobacteriota</taxon>
        <taxon>Desulfobacteria</taxon>
        <taxon>Desulfobacterales</taxon>
        <taxon>Desulfobacteraceae</taxon>
        <taxon>Desulfotignum</taxon>
    </lineage>
</organism>
<keyword evidence="6 7" id="KW-0472">Membrane</keyword>
<feature type="transmembrane region" description="Helical" evidence="7">
    <location>
        <begin position="96"/>
        <end position="122"/>
    </location>
</feature>